<comment type="caution">
    <text evidence="3">The sequence shown here is derived from an EMBL/GenBank/DDBJ whole genome shotgun (WGS) entry which is preliminary data.</text>
</comment>
<gene>
    <name evidence="3" type="ORF">QNI22_29360</name>
</gene>
<evidence type="ECO:0000256" key="1">
    <source>
        <dbReference type="ARBA" id="ARBA00006484"/>
    </source>
</evidence>
<dbReference type="PANTHER" id="PTHR43669:SF3">
    <property type="entry name" value="ALCOHOL DEHYDROGENASE, PUTATIVE (AFU_ORTHOLOGUE AFUA_3G03445)-RELATED"/>
    <property type="match status" value="1"/>
</dbReference>
<accession>A0AAE3RB07</accession>
<comment type="similarity">
    <text evidence="1">Belongs to the short-chain dehydrogenases/reductases (SDR) family.</text>
</comment>
<dbReference type="Gene3D" id="3.40.50.720">
    <property type="entry name" value="NAD(P)-binding Rossmann-like Domain"/>
    <property type="match status" value="1"/>
</dbReference>
<protein>
    <submittedName>
        <fullName evidence="3">SDR family NAD(P)-dependent oxidoreductase</fullName>
    </submittedName>
</protein>
<dbReference type="GO" id="GO:0016491">
    <property type="term" value="F:oxidoreductase activity"/>
    <property type="evidence" value="ECO:0007669"/>
    <property type="project" value="UniProtKB-KW"/>
</dbReference>
<proteinExistence type="inferred from homology"/>
<dbReference type="SUPFAM" id="SSF51735">
    <property type="entry name" value="NAD(P)-binding Rossmann-fold domains"/>
    <property type="match status" value="1"/>
</dbReference>
<evidence type="ECO:0000256" key="2">
    <source>
        <dbReference type="ARBA" id="ARBA00023002"/>
    </source>
</evidence>
<dbReference type="Proteomes" id="UP001232063">
    <property type="component" value="Unassembled WGS sequence"/>
</dbReference>
<evidence type="ECO:0000313" key="3">
    <source>
        <dbReference type="EMBL" id="MDJ1504807.1"/>
    </source>
</evidence>
<keyword evidence="4" id="KW-1185">Reference proteome</keyword>
<dbReference type="InterPro" id="IPR002347">
    <property type="entry name" value="SDR_fam"/>
</dbReference>
<dbReference type="PANTHER" id="PTHR43669">
    <property type="entry name" value="5-KETO-D-GLUCONATE 5-REDUCTASE"/>
    <property type="match status" value="1"/>
</dbReference>
<dbReference type="Pfam" id="PF00106">
    <property type="entry name" value="adh_short"/>
    <property type="match status" value="1"/>
</dbReference>
<dbReference type="AlphaFoldDB" id="A0AAE3RB07"/>
<name>A0AAE3RB07_9BACT</name>
<sequence length="229" mass="25178">MNKAVLITGAAGNLGSAVTERFLTEGYQVIAVVEPRTRHHFPENPNLTVKEANLFDEDAARIVVQQTYDQYPSLQAAVLLVGGFSMGNLVRTSYHEVEQMFELNFKSTYNVARPLFLRMQSHGNGGRMVLIGARPALESEAGADLIGYSLSKSLIFKLAELLNVAGKEKNIVTSVVVPSIIDTPTNRASMPNADFSAWVKPEELAEKIENACHIDTRPEETVIKVYGKL</sequence>
<dbReference type="InterPro" id="IPR036291">
    <property type="entry name" value="NAD(P)-bd_dom_sf"/>
</dbReference>
<dbReference type="EMBL" id="JASJOU010000013">
    <property type="protein sequence ID" value="MDJ1504807.1"/>
    <property type="molecule type" value="Genomic_DNA"/>
</dbReference>
<reference evidence="3" key="1">
    <citation type="submission" date="2023-05" db="EMBL/GenBank/DDBJ databases">
        <authorList>
            <person name="Zhang X."/>
        </authorList>
    </citation>
    <scope>NUCLEOTIDE SEQUENCE</scope>
    <source>
        <strain evidence="3">BD1B2-1</strain>
    </source>
</reference>
<evidence type="ECO:0000313" key="4">
    <source>
        <dbReference type="Proteomes" id="UP001232063"/>
    </source>
</evidence>
<organism evidence="3 4">
    <name type="scientific">Xanthocytophaga agilis</name>
    <dbReference type="NCBI Taxonomy" id="3048010"/>
    <lineage>
        <taxon>Bacteria</taxon>
        <taxon>Pseudomonadati</taxon>
        <taxon>Bacteroidota</taxon>
        <taxon>Cytophagia</taxon>
        <taxon>Cytophagales</taxon>
        <taxon>Rhodocytophagaceae</taxon>
        <taxon>Xanthocytophaga</taxon>
    </lineage>
</organism>
<keyword evidence="2" id="KW-0560">Oxidoreductase</keyword>
<dbReference type="RefSeq" id="WP_314516461.1">
    <property type="nucleotide sequence ID" value="NZ_JASJOU010000013.1"/>
</dbReference>